<dbReference type="Gene3D" id="1.10.3720.10">
    <property type="entry name" value="MetI-like"/>
    <property type="match status" value="2"/>
</dbReference>
<feature type="transmembrane region" description="Helical" evidence="5">
    <location>
        <begin position="222"/>
        <end position="243"/>
    </location>
</feature>
<dbReference type="InterPro" id="IPR035906">
    <property type="entry name" value="MetI-like_sf"/>
</dbReference>
<dbReference type="PANTHER" id="PTHR43496">
    <property type="entry name" value="PROTEIN LPLB"/>
    <property type="match status" value="1"/>
</dbReference>
<feature type="transmembrane region" description="Helical" evidence="5">
    <location>
        <begin position="656"/>
        <end position="680"/>
    </location>
</feature>
<dbReference type="PANTHER" id="PTHR43496:SF1">
    <property type="entry name" value="POLYGALACTURONAN_RHAMNOGALACTURONAN TRANSPORT SYSTEM PERMEASE PROTEIN YTEP"/>
    <property type="match status" value="1"/>
</dbReference>
<comment type="subcellular location">
    <subcellularLocation>
        <location evidence="1 5">Cell membrane</location>
        <topology evidence="1 5">Multi-pass membrane protein</topology>
    </subcellularLocation>
</comment>
<keyword evidence="3 5" id="KW-1133">Transmembrane helix</keyword>
<feature type="transmembrane region" description="Helical" evidence="5">
    <location>
        <begin position="610"/>
        <end position="636"/>
    </location>
</feature>
<keyword evidence="4 5" id="KW-0472">Membrane</keyword>
<dbReference type="RefSeq" id="WP_262165552.1">
    <property type="nucleotide sequence ID" value="NZ_CP104964.1"/>
</dbReference>
<evidence type="ECO:0000256" key="5">
    <source>
        <dbReference type="RuleBase" id="RU363032"/>
    </source>
</evidence>
<feature type="transmembrane region" description="Helical" evidence="5">
    <location>
        <begin position="370"/>
        <end position="391"/>
    </location>
</feature>
<feature type="domain" description="ABC transmembrane type-1" evidence="6">
    <location>
        <begin position="483"/>
        <end position="677"/>
    </location>
</feature>
<evidence type="ECO:0000256" key="1">
    <source>
        <dbReference type="ARBA" id="ARBA00004651"/>
    </source>
</evidence>
<dbReference type="InterPro" id="IPR000515">
    <property type="entry name" value="MetI-like"/>
</dbReference>
<evidence type="ECO:0000313" key="8">
    <source>
        <dbReference type="Proteomes" id="UP001061862"/>
    </source>
</evidence>
<dbReference type="SUPFAM" id="SSF161098">
    <property type="entry name" value="MetI-like"/>
    <property type="match status" value="2"/>
</dbReference>
<feature type="transmembrane region" description="Helical" evidence="5">
    <location>
        <begin position="419"/>
        <end position="439"/>
    </location>
</feature>
<dbReference type="Pfam" id="PF00528">
    <property type="entry name" value="BPD_transp_1"/>
    <property type="match status" value="2"/>
</dbReference>
<accession>A0ABY6C6U4</accession>
<keyword evidence="2 5" id="KW-0812">Transmembrane</keyword>
<keyword evidence="5" id="KW-0813">Transport</keyword>
<geneLocation type="plasmid" evidence="7 8">
    <name>p_unnamed1</name>
</geneLocation>
<dbReference type="PROSITE" id="PS50928">
    <property type="entry name" value="ABC_TM1"/>
    <property type="match status" value="2"/>
</dbReference>
<dbReference type="EMBL" id="CP104964">
    <property type="protein sequence ID" value="UXN67974.1"/>
    <property type="molecule type" value="Genomic_DNA"/>
</dbReference>
<feature type="transmembrane region" description="Helical" evidence="5">
    <location>
        <begin position="489"/>
        <end position="508"/>
    </location>
</feature>
<sequence>MSSIIRRLPGIVAASLVSLLLLVFIVVPVGLVLIKSFDNSGPLPHWRLAAITQEALDLLPEADRTASIERWVRESTLSERVKATAVAYELAGFEPTWNTADPFEHQQVAIDTALAALPGAERQAVDVAFPIAHIMLHKRIALAFAVRDKLSTDDFGRLRAATDERYGLANYVAVIADSYLRKAAVNSVTLALISVLTTVSIAYAIVYGLNRGGIANPTLTRNILLLPLVAPPILVATATTMLFGRRGLVTYTLFEQTLGISSADTFNVYGPLGIVIAQTLSFLPTTLIVLDNAMRRQDGRLEEAALMLGAGRLALFRNITLPLSWPGLKRAVVLVFIQSLTDFGNPMILGRDTPVLAGVIYNEITGFQNTPLASAICLWLIVPSLLLYLALEQFGRRKRYVSNDAGTPAEHKQPLAVRVGLTGLAGFFCVLIVAIYLVMTLGSVTRIWGVDWTFTLAYFSPEGLGAGMEGTGYGSRDGGLGEVWNSVRVAAIAAPIGGLLALAIGYVAERLKPPLGDIIGFQALIPAILPGIIFGVGYIIAFNAPFGIKQLSLTGTEAIIVINIMFGNLYVGVLAARAALQRIDQSVDEAAESLGAGMIRRFWEVTLPMLRIAALLGVLYVFIDGLTTLSSIIFLVSGSTDLASVAIFNAASSSNYGYAAAKSVGLLVVSALAMAIVVWVERSTRRAQGLGSGSKQQQQLSVVGAGATF</sequence>
<feature type="domain" description="ABC transmembrane type-1" evidence="6">
    <location>
        <begin position="184"/>
        <end position="391"/>
    </location>
</feature>
<feature type="transmembrane region" description="Helical" evidence="5">
    <location>
        <begin position="12"/>
        <end position="34"/>
    </location>
</feature>
<keyword evidence="7" id="KW-0614">Plasmid</keyword>
<feature type="transmembrane region" description="Helical" evidence="5">
    <location>
        <begin position="520"/>
        <end position="546"/>
    </location>
</feature>
<evidence type="ECO:0000313" key="7">
    <source>
        <dbReference type="EMBL" id="UXN67974.1"/>
    </source>
</evidence>
<feature type="transmembrane region" description="Helical" evidence="5">
    <location>
        <begin position="268"/>
        <end position="290"/>
    </location>
</feature>
<feature type="transmembrane region" description="Helical" evidence="5">
    <location>
        <begin position="188"/>
        <end position="210"/>
    </location>
</feature>
<evidence type="ECO:0000256" key="3">
    <source>
        <dbReference type="ARBA" id="ARBA00022989"/>
    </source>
</evidence>
<protein>
    <submittedName>
        <fullName evidence="7">Iron ABC transporter permease</fullName>
    </submittedName>
</protein>
<reference evidence="7 8" key="1">
    <citation type="submission" date="2022-09" db="EMBL/GenBank/DDBJ databases">
        <title>Interaction between co-microsymbionts with complementary sets of symbiotic genes in legume-rhizobium systems.</title>
        <authorList>
            <person name="Safronova V."/>
            <person name="Sazanova A."/>
            <person name="Afonin A."/>
            <person name="Chirak E."/>
        </authorList>
    </citation>
    <scope>NUCLEOTIDE SEQUENCE [LARGE SCALE GENOMIC DNA]</scope>
    <source>
        <strain evidence="7 8">A18/4-1</strain>
        <plasmid evidence="7 8">p_unnamed1</plasmid>
    </source>
</reference>
<comment type="similarity">
    <text evidence="5">Belongs to the binding-protein-dependent transport system permease family.</text>
</comment>
<name>A0ABY6C6U4_9HYPH</name>
<proteinExistence type="inferred from homology"/>
<feature type="transmembrane region" description="Helical" evidence="5">
    <location>
        <begin position="558"/>
        <end position="576"/>
    </location>
</feature>
<evidence type="ECO:0000256" key="4">
    <source>
        <dbReference type="ARBA" id="ARBA00023136"/>
    </source>
</evidence>
<gene>
    <name evidence="7" type="ORF">N8A98_00160</name>
</gene>
<dbReference type="CDD" id="cd06261">
    <property type="entry name" value="TM_PBP2"/>
    <property type="match status" value="2"/>
</dbReference>
<evidence type="ECO:0000259" key="6">
    <source>
        <dbReference type="PROSITE" id="PS50928"/>
    </source>
</evidence>
<keyword evidence="8" id="KW-1185">Reference proteome</keyword>
<evidence type="ECO:0000256" key="2">
    <source>
        <dbReference type="ARBA" id="ARBA00022692"/>
    </source>
</evidence>
<organism evidence="7 8">
    <name type="scientific">Devosia neptuniae</name>
    <dbReference type="NCBI Taxonomy" id="191302"/>
    <lineage>
        <taxon>Bacteria</taxon>
        <taxon>Pseudomonadati</taxon>
        <taxon>Pseudomonadota</taxon>
        <taxon>Alphaproteobacteria</taxon>
        <taxon>Hyphomicrobiales</taxon>
        <taxon>Devosiaceae</taxon>
        <taxon>Devosia</taxon>
    </lineage>
</organism>
<dbReference type="Proteomes" id="UP001061862">
    <property type="component" value="Plasmid p_unnamed1"/>
</dbReference>